<name>A0A1C7DPH1_9BACL</name>
<dbReference type="Gene3D" id="3.30.450.20">
    <property type="entry name" value="PAS domain"/>
    <property type="match status" value="3"/>
</dbReference>
<feature type="domain" description="PAS" evidence="1">
    <location>
        <begin position="266"/>
        <end position="336"/>
    </location>
</feature>
<dbReference type="InterPro" id="IPR013656">
    <property type="entry name" value="PAS_4"/>
</dbReference>
<dbReference type="NCBIfam" id="TIGR00229">
    <property type="entry name" value="sensory_box"/>
    <property type="match status" value="3"/>
</dbReference>
<dbReference type="SMART" id="SM00091">
    <property type="entry name" value="PAS"/>
    <property type="match status" value="2"/>
</dbReference>
<reference evidence="4" key="1">
    <citation type="submission" date="2016-10" db="EMBL/GenBank/DDBJ databases">
        <authorList>
            <person name="de Groot N.N."/>
        </authorList>
    </citation>
    <scope>NUCLEOTIDE SEQUENCE</scope>
    <source>
        <strain evidence="4">DSM 24743</strain>
    </source>
</reference>
<feature type="domain" description="PAC" evidence="2">
    <location>
        <begin position="82"/>
        <end position="134"/>
    </location>
</feature>
<feature type="domain" description="GGDEF" evidence="3">
    <location>
        <begin position="423"/>
        <end position="555"/>
    </location>
</feature>
<dbReference type="AlphaFoldDB" id="A0A1C7DPH1"/>
<gene>
    <name evidence="4" type="ORF">BBI08_05465</name>
</gene>
<sequence length="555" mass="64057">MIQDKTSLSIDRALMNGIQEMVFIVRVDEEGLFYEFINQAAMDKTDLNHNSIGKTFIETQTVKLAEMIHSQYMKVLTSYESICYEDNYIDPDGKLRHSKTRLTPMFDAGGQCTHVVSIVQDITGEVEAKQVSAEALMNLETNRSYYQSLFEHHADAILTVDLNGRITGANPMGLVIGQSPEDELYKQKVLNFVAPQDQRKALINFRKATEGTYTDFRVNVLQKENKQRSVLVKCIPIKIGNRTTGFYIILKDMRELDHMAELYMESEKNFRIIAENAHDVILLINRWKEYLFISPSVEALYGIKPEHYLLHEPFYNVHMEDREALKNALNEAIQTKRICKRRIRIKHKQGHWIWSELLATPVFDEALSYSHMVIIVRDITLQKKYEAELETLAYHDPLTNLPNRRYFQESLELALREFHEKRGHFAVMLLDVDEFKQINDQWGHETGDAIIYEFGRRLKATVFEGDVVARLGGDEFIILLANVDSVNCALTIIEKIRNEMKKPWAIEGMILPISTSIGLAMPHPQATSSSMFKEADQAMYEEKRAKQGSKMSNRF</sequence>
<dbReference type="CDD" id="cd01949">
    <property type="entry name" value="GGDEF"/>
    <property type="match status" value="1"/>
</dbReference>
<dbReference type="Proteomes" id="UP000092687">
    <property type="component" value="Chromosome"/>
</dbReference>
<dbReference type="InterPro" id="IPR000014">
    <property type="entry name" value="PAS"/>
</dbReference>
<dbReference type="KEGG" id="phc:BBI08_05465"/>
<feature type="domain" description="PAS" evidence="1">
    <location>
        <begin position="142"/>
        <end position="212"/>
    </location>
</feature>
<dbReference type="Pfam" id="PF00990">
    <property type="entry name" value="GGDEF"/>
    <property type="match status" value="1"/>
</dbReference>
<dbReference type="SMART" id="SM00086">
    <property type="entry name" value="PAC"/>
    <property type="match status" value="2"/>
</dbReference>
<dbReference type="InterPro" id="IPR013655">
    <property type="entry name" value="PAS_fold_3"/>
</dbReference>
<dbReference type="SUPFAM" id="SSF55785">
    <property type="entry name" value="PYP-like sensor domain (PAS domain)"/>
    <property type="match status" value="3"/>
</dbReference>
<dbReference type="InterPro" id="IPR035965">
    <property type="entry name" value="PAS-like_dom_sf"/>
</dbReference>
<protein>
    <recommendedName>
        <fullName evidence="6">Diguanylate cyclase</fullName>
    </recommendedName>
</protein>
<feature type="domain" description="PAC" evidence="2">
    <location>
        <begin position="339"/>
        <end position="391"/>
    </location>
</feature>
<evidence type="ECO:0000259" key="2">
    <source>
        <dbReference type="PROSITE" id="PS50113"/>
    </source>
</evidence>
<dbReference type="InterPro" id="IPR029787">
    <property type="entry name" value="Nucleotide_cyclase"/>
</dbReference>
<dbReference type="SMART" id="SM00267">
    <property type="entry name" value="GGDEF"/>
    <property type="match status" value="1"/>
</dbReference>
<evidence type="ECO:0000259" key="3">
    <source>
        <dbReference type="PROSITE" id="PS50887"/>
    </source>
</evidence>
<dbReference type="STRING" id="1215089.BBI08_05465"/>
<organism evidence="4 5">
    <name type="scientific">Planococcus halocryophilus</name>
    <dbReference type="NCBI Taxonomy" id="1215089"/>
    <lineage>
        <taxon>Bacteria</taxon>
        <taxon>Bacillati</taxon>
        <taxon>Bacillota</taxon>
        <taxon>Bacilli</taxon>
        <taxon>Bacillales</taxon>
        <taxon>Caryophanaceae</taxon>
        <taxon>Planococcus</taxon>
    </lineage>
</organism>
<dbReference type="InterPro" id="IPR043128">
    <property type="entry name" value="Rev_trsase/Diguanyl_cyclase"/>
</dbReference>
<dbReference type="NCBIfam" id="TIGR00254">
    <property type="entry name" value="GGDEF"/>
    <property type="match status" value="1"/>
</dbReference>
<dbReference type="Pfam" id="PF13426">
    <property type="entry name" value="PAS_9"/>
    <property type="match status" value="1"/>
</dbReference>
<dbReference type="Pfam" id="PF08448">
    <property type="entry name" value="PAS_4"/>
    <property type="match status" value="1"/>
</dbReference>
<dbReference type="PANTHER" id="PTHR44757:SF2">
    <property type="entry name" value="BIOFILM ARCHITECTURE MAINTENANCE PROTEIN MBAA"/>
    <property type="match status" value="1"/>
</dbReference>
<dbReference type="PROSITE" id="PS50112">
    <property type="entry name" value="PAS"/>
    <property type="match status" value="2"/>
</dbReference>
<dbReference type="EMBL" id="CP016537">
    <property type="protein sequence ID" value="ANU13317.1"/>
    <property type="molecule type" value="Genomic_DNA"/>
</dbReference>
<dbReference type="FunFam" id="3.30.70.270:FF:000001">
    <property type="entry name" value="Diguanylate cyclase domain protein"/>
    <property type="match status" value="1"/>
</dbReference>
<dbReference type="OrthoDB" id="2624050at2"/>
<evidence type="ECO:0000313" key="5">
    <source>
        <dbReference type="Proteomes" id="UP000092687"/>
    </source>
</evidence>
<dbReference type="RefSeq" id="WP_008498532.1">
    <property type="nucleotide sequence ID" value="NZ_CP016537.2"/>
</dbReference>
<evidence type="ECO:0000313" key="4">
    <source>
        <dbReference type="EMBL" id="ANU13317.1"/>
    </source>
</evidence>
<proteinExistence type="predicted"/>
<accession>A0A1C7DPH1</accession>
<dbReference type="PROSITE" id="PS50113">
    <property type="entry name" value="PAC"/>
    <property type="match status" value="2"/>
</dbReference>
<dbReference type="Pfam" id="PF08447">
    <property type="entry name" value="PAS_3"/>
    <property type="match status" value="1"/>
</dbReference>
<keyword evidence="5" id="KW-1185">Reference proteome</keyword>
<dbReference type="SUPFAM" id="SSF55073">
    <property type="entry name" value="Nucleotide cyclase"/>
    <property type="match status" value="1"/>
</dbReference>
<dbReference type="InterPro" id="IPR000160">
    <property type="entry name" value="GGDEF_dom"/>
</dbReference>
<dbReference type="Gene3D" id="3.30.70.270">
    <property type="match status" value="1"/>
</dbReference>
<dbReference type="InterPro" id="IPR001610">
    <property type="entry name" value="PAC"/>
</dbReference>
<evidence type="ECO:0000259" key="1">
    <source>
        <dbReference type="PROSITE" id="PS50112"/>
    </source>
</evidence>
<dbReference type="InterPro" id="IPR052155">
    <property type="entry name" value="Biofilm_reg_signaling"/>
</dbReference>
<evidence type="ECO:0008006" key="6">
    <source>
        <dbReference type="Google" id="ProtNLM"/>
    </source>
</evidence>
<dbReference type="PANTHER" id="PTHR44757">
    <property type="entry name" value="DIGUANYLATE CYCLASE DGCP"/>
    <property type="match status" value="1"/>
</dbReference>
<dbReference type="CDD" id="cd00130">
    <property type="entry name" value="PAS"/>
    <property type="match status" value="3"/>
</dbReference>
<dbReference type="PROSITE" id="PS50887">
    <property type="entry name" value="GGDEF"/>
    <property type="match status" value="1"/>
</dbReference>
<dbReference type="InterPro" id="IPR000700">
    <property type="entry name" value="PAS-assoc_C"/>
</dbReference>